<feature type="domain" description="Phage capsid-like C-terminal" evidence="2">
    <location>
        <begin position="167"/>
        <end position="434"/>
    </location>
</feature>
<dbReference type="Gene3D" id="3.30.2320.10">
    <property type="entry name" value="hypothetical protein PF0899 domain"/>
    <property type="match status" value="1"/>
</dbReference>
<evidence type="ECO:0000313" key="3">
    <source>
        <dbReference type="EMBL" id="MDR7331756.1"/>
    </source>
</evidence>
<evidence type="ECO:0000259" key="2">
    <source>
        <dbReference type="Pfam" id="PF05065"/>
    </source>
</evidence>
<dbReference type="Proteomes" id="UP001180825">
    <property type="component" value="Unassembled WGS sequence"/>
</dbReference>
<evidence type="ECO:0000313" key="4">
    <source>
        <dbReference type="Proteomes" id="UP001180825"/>
    </source>
</evidence>
<dbReference type="SUPFAM" id="SSF56563">
    <property type="entry name" value="Major capsid protein gp5"/>
    <property type="match status" value="1"/>
</dbReference>
<name>A0ABU2A3L7_9BURK</name>
<accession>A0ABU2A3L7</accession>
<evidence type="ECO:0000256" key="1">
    <source>
        <dbReference type="ARBA" id="ARBA00004328"/>
    </source>
</evidence>
<protein>
    <submittedName>
        <fullName evidence="3">HK97 family phage major capsid protein</fullName>
    </submittedName>
</protein>
<dbReference type="RefSeq" id="WP_310325302.1">
    <property type="nucleotide sequence ID" value="NZ_JAVDXV010000001.1"/>
</dbReference>
<gene>
    <name evidence="3" type="ORF">J2X21_000868</name>
</gene>
<dbReference type="EMBL" id="JAVDXV010000001">
    <property type="protein sequence ID" value="MDR7331756.1"/>
    <property type="molecule type" value="Genomic_DNA"/>
</dbReference>
<sequence>MTRFHRTPRAWLAIAAIALVGLALYATGVLAFQPEHLGALMLASAVPGAELTAVMKALDTLETKLKTWDEKAAGELKTLGEVSKDTKTAVENLGNDQKALAERLLVLEQKGVIPKNPDEKADTSWGAQFIKGCSQEERQALVEGNRKTAGFTVKNTVTNTVGNTYSDRKPGIVGGAFRRLTLEQLLSTVPTSANAVDYVRENVFTNSAAETTEGNVLPESAVTTTPVTEPVATIGHFLKISKQLAADNAMLAAYINLRLRYGVDLRVENQIWGGNGTAPNMSGFTKTGNFTAHGYTAASLTAAGLLNNRFDLIGKMIGDSELGDYAADAIVLNPADWWSMRLTKDSQGRYILGDPGAAIERTLFDRPVITTAACAAGKVGVLSLGQSGTFYNREGVQIDMSEHDGDNFQRLLITLRAVRRCMLAVERPAAVRYGDLVPA</sequence>
<comment type="subcellular location">
    <subcellularLocation>
        <location evidence="1">Virion</location>
    </subcellularLocation>
</comment>
<dbReference type="Gene3D" id="3.30.2400.10">
    <property type="entry name" value="Major capsid protein gp5"/>
    <property type="match status" value="1"/>
</dbReference>
<keyword evidence="4" id="KW-1185">Reference proteome</keyword>
<comment type="caution">
    <text evidence="3">The sequence shown here is derived from an EMBL/GenBank/DDBJ whole genome shotgun (WGS) entry which is preliminary data.</text>
</comment>
<organism evidence="3 4">
    <name type="scientific">Roseateles asaccharophilus</name>
    <dbReference type="NCBI Taxonomy" id="582607"/>
    <lineage>
        <taxon>Bacteria</taxon>
        <taxon>Pseudomonadati</taxon>
        <taxon>Pseudomonadota</taxon>
        <taxon>Betaproteobacteria</taxon>
        <taxon>Burkholderiales</taxon>
        <taxon>Sphaerotilaceae</taxon>
        <taxon>Roseateles</taxon>
    </lineage>
</organism>
<proteinExistence type="predicted"/>
<dbReference type="InterPro" id="IPR024455">
    <property type="entry name" value="Phage_capsid"/>
</dbReference>
<reference evidence="3 4" key="1">
    <citation type="submission" date="2023-07" db="EMBL/GenBank/DDBJ databases">
        <title>Sorghum-associated microbial communities from plants grown in Nebraska, USA.</title>
        <authorList>
            <person name="Schachtman D."/>
        </authorList>
    </citation>
    <scope>NUCLEOTIDE SEQUENCE [LARGE SCALE GENOMIC DNA]</scope>
    <source>
        <strain evidence="3 4">BE316</strain>
    </source>
</reference>
<dbReference type="Pfam" id="PF05065">
    <property type="entry name" value="Phage_capsid"/>
    <property type="match status" value="1"/>
</dbReference>
<dbReference type="InterPro" id="IPR054612">
    <property type="entry name" value="Phage_capsid-like_C"/>
</dbReference>
<dbReference type="NCBIfam" id="TIGR01554">
    <property type="entry name" value="major_cap_HK97"/>
    <property type="match status" value="1"/>
</dbReference>